<evidence type="ECO:0000313" key="1">
    <source>
        <dbReference type="EMBL" id="MFF3225096.1"/>
    </source>
</evidence>
<reference evidence="1 2" key="1">
    <citation type="submission" date="2024-10" db="EMBL/GenBank/DDBJ databases">
        <title>The Natural Products Discovery Center: Release of the First 8490 Sequenced Strains for Exploring Actinobacteria Biosynthetic Diversity.</title>
        <authorList>
            <person name="Kalkreuter E."/>
            <person name="Kautsar S.A."/>
            <person name="Yang D."/>
            <person name="Bader C.D."/>
            <person name="Teijaro C.N."/>
            <person name="Fluegel L."/>
            <person name="Davis C.M."/>
            <person name="Simpson J.R."/>
            <person name="Lauterbach L."/>
            <person name="Steele A.D."/>
            <person name="Gui C."/>
            <person name="Meng S."/>
            <person name="Li G."/>
            <person name="Viehrig K."/>
            <person name="Ye F."/>
            <person name="Su P."/>
            <person name="Kiefer A.F."/>
            <person name="Nichols A."/>
            <person name="Cepeda A.J."/>
            <person name="Yan W."/>
            <person name="Fan B."/>
            <person name="Jiang Y."/>
            <person name="Adhikari A."/>
            <person name="Zheng C.-J."/>
            <person name="Schuster L."/>
            <person name="Cowan T.M."/>
            <person name="Smanski M.J."/>
            <person name="Chevrette M.G."/>
            <person name="De Carvalho L.P.S."/>
            <person name="Shen B."/>
        </authorList>
    </citation>
    <scope>NUCLEOTIDE SEQUENCE [LARGE SCALE GENOMIC DNA]</scope>
    <source>
        <strain evidence="1 2">NPDC003040</strain>
    </source>
</reference>
<organism evidence="1 2">
    <name type="scientific">Nocardia suismassiliense</name>
    <dbReference type="NCBI Taxonomy" id="2077092"/>
    <lineage>
        <taxon>Bacteria</taxon>
        <taxon>Bacillati</taxon>
        <taxon>Actinomycetota</taxon>
        <taxon>Actinomycetes</taxon>
        <taxon>Mycobacteriales</taxon>
        <taxon>Nocardiaceae</taxon>
        <taxon>Nocardia</taxon>
    </lineage>
</organism>
<dbReference type="Proteomes" id="UP001601948">
    <property type="component" value="Unassembled WGS sequence"/>
</dbReference>
<accession>A0ABW6QV53</accession>
<protein>
    <submittedName>
        <fullName evidence="1">Uncharacterized protein</fullName>
    </submittedName>
</protein>
<dbReference type="RefSeq" id="WP_387719329.1">
    <property type="nucleotide sequence ID" value="NZ_JBIAPI010000004.1"/>
</dbReference>
<name>A0ABW6QV53_9NOCA</name>
<keyword evidence="2" id="KW-1185">Reference proteome</keyword>
<dbReference type="EMBL" id="JBIAPI010000004">
    <property type="protein sequence ID" value="MFF3225096.1"/>
    <property type="molecule type" value="Genomic_DNA"/>
</dbReference>
<comment type="caution">
    <text evidence="1">The sequence shown here is derived from an EMBL/GenBank/DDBJ whole genome shotgun (WGS) entry which is preliminary data.</text>
</comment>
<evidence type="ECO:0000313" key="2">
    <source>
        <dbReference type="Proteomes" id="UP001601948"/>
    </source>
</evidence>
<sequence length="58" mass="6687">MNGLSRLPWRGHLKSAEFAQVEAFLREASRADVETMTRIAEELRAETERPVSKQKWTA</sequence>
<gene>
    <name evidence="1" type="ORF">ACFYV7_20055</name>
</gene>
<proteinExistence type="predicted"/>